<dbReference type="EMBL" id="JSYN01000003">
    <property type="protein sequence ID" value="KIA96193.1"/>
    <property type="molecule type" value="Genomic_DNA"/>
</dbReference>
<dbReference type="GO" id="GO:0003677">
    <property type="term" value="F:DNA binding"/>
    <property type="evidence" value="ECO:0007669"/>
    <property type="project" value="InterPro"/>
</dbReference>
<accession>A0A0C1FWH5</accession>
<dbReference type="GO" id="GO:0030527">
    <property type="term" value="F:structural constituent of chromatin"/>
    <property type="evidence" value="ECO:0007669"/>
    <property type="project" value="InterPro"/>
</dbReference>
<dbReference type="RefSeq" id="WP_039471885.1">
    <property type="nucleotide sequence ID" value="NZ_JSYN01000003.1"/>
</dbReference>
<evidence type="ECO:0000256" key="2">
    <source>
        <dbReference type="ARBA" id="ARBA00008424"/>
    </source>
</evidence>
<dbReference type="Pfam" id="PF07432">
    <property type="entry name" value="Hc1"/>
    <property type="match status" value="1"/>
</dbReference>
<reference evidence="3 4" key="1">
    <citation type="submission" date="2014-10" db="EMBL/GenBank/DDBJ databases">
        <title>Pedobacter Kyungheensis.</title>
        <authorList>
            <person name="Anderson B.M."/>
            <person name="Newman J.D."/>
        </authorList>
    </citation>
    <scope>NUCLEOTIDE SEQUENCE [LARGE SCALE GENOMIC DNA]</scope>
    <source>
        <strain evidence="3 4">KACC 16221</strain>
    </source>
</reference>
<evidence type="ECO:0000256" key="1">
    <source>
        <dbReference type="ARBA" id="ARBA00002333"/>
    </source>
</evidence>
<dbReference type="InterPro" id="IPR010886">
    <property type="entry name" value="Hc1"/>
</dbReference>
<keyword evidence="4" id="KW-1185">Reference proteome</keyword>
<dbReference type="AlphaFoldDB" id="A0A0C1FWH5"/>
<evidence type="ECO:0000313" key="4">
    <source>
        <dbReference type="Proteomes" id="UP000031246"/>
    </source>
</evidence>
<name>A0A0C1FWH5_9SPHI</name>
<sequence length="58" mass="6420">METFDSLKKVVLGAEVDARKFFGKGNKAAGTRLRLALQEAKAISQQIRLEVSEKKKGK</sequence>
<comment type="similarity">
    <text evidence="2">Belongs to the histone H1/H5 family. HCT subfamily.</text>
</comment>
<organism evidence="3 4">
    <name type="scientific">Pedobacter kyungheensis</name>
    <dbReference type="NCBI Taxonomy" id="1069985"/>
    <lineage>
        <taxon>Bacteria</taxon>
        <taxon>Pseudomonadati</taxon>
        <taxon>Bacteroidota</taxon>
        <taxon>Sphingobacteriia</taxon>
        <taxon>Sphingobacteriales</taxon>
        <taxon>Sphingobacteriaceae</taxon>
        <taxon>Pedobacter</taxon>
    </lineage>
</organism>
<dbReference type="Proteomes" id="UP000031246">
    <property type="component" value="Unassembled WGS sequence"/>
</dbReference>
<comment type="function">
    <text evidence="1">Might have a role analogous to that of eukaryotic histone proteins.</text>
</comment>
<evidence type="ECO:0000313" key="3">
    <source>
        <dbReference type="EMBL" id="KIA96193.1"/>
    </source>
</evidence>
<gene>
    <name evidence="3" type="ORF">OC25_03675</name>
</gene>
<proteinExistence type="inferred from homology"/>
<dbReference type="OrthoDB" id="9808717at2"/>
<protein>
    <submittedName>
        <fullName evidence="3">Histone H1</fullName>
    </submittedName>
</protein>
<comment type="caution">
    <text evidence="3">The sequence shown here is derived from an EMBL/GenBank/DDBJ whole genome shotgun (WGS) entry which is preliminary data.</text>
</comment>